<accession>A0ACB8BTU2</accession>
<dbReference type="Proteomes" id="UP000790709">
    <property type="component" value="Unassembled WGS sequence"/>
</dbReference>
<evidence type="ECO:0000313" key="1">
    <source>
        <dbReference type="EMBL" id="KAH7929346.1"/>
    </source>
</evidence>
<gene>
    <name evidence="1" type="ORF">BV22DRAFT_131733</name>
</gene>
<comment type="caution">
    <text evidence="1">The sequence shown here is derived from an EMBL/GenBank/DDBJ whole genome shotgun (WGS) entry which is preliminary data.</text>
</comment>
<keyword evidence="2" id="KW-1185">Reference proteome</keyword>
<sequence length="229" mass="24826">MARHGKKYYAVRVGRQGPRVYETWAECSANVSRWPSAVHKSFTSRSAAEDWIRSPTHSVTPSSSASMPPSDTSERVVLPGSSKLIPLQAKTSKPSFQEEDYIPLDVDAPEPLQTGVDLSNEQRMVLEMVQRGENVFFTGSAGTGKSVLLREIIRLRGGRGSKALAITASTGIASVNIGGATVHSWAGIGLGQEDAKKLAGKFLGQSKFHTVRDRWRGVKSLVLDETCTL</sequence>
<evidence type="ECO:0000313" key="2">
    <source>
        <dbReference type="Proteomes" id="UP000790709"/>
    </source>
</evidence>
<organism evidence="1 2">
    <name type="scientific">Leucogyrophana mollusca</name>
    <dbReference type="NCBI Taxonomy" id="85980"/>
    <lineage>
        <taxon>Eukaryota</taxon>
        <taxon>Fungi</taxon>
        <taxon>Dikarya</taxon>
        <taxon>Basidiomycota</taxon>
        <taxon>Agaricomycotina</taxon>
        <taxon>Agaricomycetes</taxon>
        <taxon>Agaricomycetidae</taxon>
        <taxon>Boletales</taxon>
        <taxon>Boletales incertae sedis</taxon>
        <taxon>Leucogyrophana</taxon>
    </lineage>
</organism>
<dbReference type="EMBL" id="MU266342">
    <property type="protein sequence ID" value="KAH7929346.1"/>
    <property type="molecule type" value="Genomic_DNA"/>
</dbReference>
<reference evidence="1" key="1">
    <citation type="journal article" date="2021" name="New Phytol.">
        <title>Evolutionary innovations through gain and loss of genes in the ectomycorrhizal Boletales.</title>
        <authorList>
            <person name="Wu G."/>
            <person name="Miyauchi S."/>
            <person name="Morin E."/>
            <person name="Kuo A."/>
            <person name="Drula E."/>
            <person name="Varga T."/>
            <person name="Kohler A."/>
            <person name="Feng B."/>
            <person name="Cao Y."/>
            <person name="Lipzen A."/>
            <person name="Daum C."/>
            <person name="Hundley H."/>
            <person name="Pangilinan J."/>
            <person name="Johnson J."/>
            <person name="Barry K."/>
            <person name="LaButti K."/>
            <person name="Ng V."/>
            <person name="Ahrendt S."/>
            <person name="Min B."/>
            <person name="Choi I.G."/>
            <person name="Park H."/>
            <person name="Plett J.M."/>
            <person name="Magnuson J."/>
            <person name="Spatafora J.W."/>
            <person name="Nagy L.G."/>
            <person name="Henrissat B."/>
            <person name="Grigoriev I.V."/>
            <person name="Yang Z.L."/>
            <person name="Xu J."/>
            <person name="Martin F.M."/>
        </authorList>
    </citation>
    <scope>NUCLEOTIDE SEQUENCE</scope>
    <source>
        <strain evidence="1">KUC20120723A-06</strain>
    </source>
</reference>
<protein>
    <submittedName>
        <fullName evidence="1">Uncharacterized protein</fullName>
    </submittedName>
</protein>
<proteinExistence type="predicted"/>
<name>A0ACB8BTU2_9AGAM</name>